<protein>
    <recommendedName>
        <fullName evidence="3">isochorismate synthase</fullName>
        <ecNumber evidence="3">5.4.4.2</ecNumber>
    </recommendedName>
    <alternativeName>
        <fullName evidence="5">Isochorismate mutase</fullName>
    </alternativeName>
</protein>
<evidence type="ECO:0000256" key="3">
    <source>
        <dbReference type="ARBA" id="ARBA00012824"/>
    </source>
</evidence>
<evidence type="ECO:0000313" key="7">
    <source>
        <dbReference type="EMBL" id="MBN9644619.1"/>
    </source>
</evidence>
<dbReference type="NCBIfam" id="TIGR00543">
    <property type="entry name" value="isochor_syn"/>
    <property type="match status" value="1"/>
</dbReference>
<comment type="catalytic activity">
    <reaction evidence="1">
        <text>chorismate = isochorismate</text>
        <dbReference type="Rhea" id="RHEA:18985"/>
        <dbReference type="ChEBI" id="CHEBI:29748"/>
        <dbReference type="ChEBI" id="CHEBI:29780"/>
        <dbReference type="EC" id="5.4.4.2"/>
    </reaction>
</comment>
<accession>A0A939E0D7</accession>
<name>A0A939E0D7_9CORY</name>
<dbReference type="PANTHER" id="PTHR42839">
    <property type="entry name" value="ISOCHORISMATE SYNTHASE ENTC"/>
    <property type="match status" value="1"/>
</dbReference>
<keyword evidence="4 7" id="KW-0413">Isomerase</keyword>
<dbReference type="Pfam" id="PF00425">
    <property type="entry name" value="Chorismate_bind"/>
    <property type="match status" value="1"/>
</dbReference>
<keyword evidence="8" id="KW-1185">Reference proteome</keyword>
<evidence type="ECO:0000256" key="5">
    <source>
        <dbReference type="ARBA" id="ARBA00041564"/>
    </source>
</evidence>
<sequence length="386" mass="41110">MHINRPSSAPDFLLSRTTGSVRTQGTLGTYHDAWDAVDDLVAGKIDMVVGAIPFDTTAPAALTVPEKIIRDDGPLEPHSHYRFGPGSVLHATTGQVHPDAEEHIRRVQAAVATIRKTPLDKVVLARAIDIAFDPPVDPLLVAARLITLSENLDGFAADLSPAGEQFNGHMLVGSSPEVLIKKQGSTVTAFPLAGSLPRLANRDQDQAQGARLFSSAKDLDEHRFVVESLRKSLQPVCTDLSIPPRPTITRTAEMWHLATPVKATVADPSITALELALKVHPTPAICGTPTHLAKELITTVEVPRNFYAGAVGWSDKHGDGEFMVAIRCAEVSGDGRAARAWAGGGITAGSDPEAELAETTDKLLTILRALGLDKQATGHSGTNWDT</sequence>
<dbReference type="GO" id="GO:0008909">
    <property type="term" value="F:isochorismate synthase activity"/>
    <property type="evidence" value="ECO:0007669"/>
    <property type="project" value="UniProtKB-EC"/>
</dbReference>
<dbReference type="InterPro" id="IPR005801">
    <property type="entry name" value="ADC_synthase"/>
</dbReference>
<dbReference type="Proteomes" id="UP000664332">
    <property type="component" value="Unassembled WGS sequence"/>
</dbReference>
<dbReference type="InterPro" id="IPR015890">
    <property type="entry name" value="Chorismate_C"/>
</dbReference>
<dbReference type="PANTHER" id="PTHR42839:SF2">
    <property type="entry name" value="ISOCHORISMATE SYNTHASE ENTC"/>
    <property type="match status" value="1"/>
</dbReference>
<evidence type="ECO:0000256" key="2">
    <source>
        <dbReference type="ARBA" id="ARBA00005297"/>
    </source>
</evidence>
<feature type="domain" description="Chorismate-utilising enzyme C-terminal" evidence="6">
    <location>
        <begin position="100"/>
        <end position="362"/>
    </location>
</feature>
<gene>
    <name evidence="7" type="ORF">JZY06_08370</name>
</gene>
<reference evidence="7" key="1">
    <citation type="submission" date="2021-03" db="EMBL/GenBank/DDBJ databases">
        <authorList>
            <person name="Sun Q."/>
        </authorList>
    </citation>
    <scope>NUCLEOTIDE SEQUENCE</scope>
    <source>
        <strain evidence="7">CCM 8862</strain>
    </source>
</reference>
<proteinExistence type="inferred from homology"/>
<dbReference type="SUPFAM" id="SSF56322">
    <property type="entry name" value="ADC synthase"/>
    <property type="match status" value="1"/>
</dbReference>
<evidence type="ECO:0000259" key="6">
    <source>
        <dbReference type="Pfam" id="PF00425"/>
    </source>
</evidence>
<comment type="similarity">
    <text evidence="2">Belongs to the isochorismate synthase family.</text>
</comment>
<evidence type="ECO:0000256" key="1">
    <source>
        <dbReference type="ARBA" id="ARBA00000799"/>
    </source>
</evidence>
<evidence type="ECO:0000256" key="4">
    <source>
        <dbReference type="ARBA" id="ARBA00023235"/>
    </source>
</evidence>
<organism evidence="7 8">
    <name type="scientific">Corynebacterium mendelii</name>
    <dbReference type="NCBI Taxonomy" id="2765362"/>
    <lineage>
        <taxon>Bacteria</taxon>
        <taxon>Bacillati</taxon>
        <taxon>Actinomycetota</taxon>
        <taxon>Actinomycetes</taxon>
        <taxon>Mycobacteriales</taxon>
        <taxon>Corynebacteriaceae</taxon>
        <taxon>Corynebacterium</taxon>
    </lineage>
</organism>
<evidence type="ECO:0000313" key="8">
    <source>
        <dbReference type="Proteomes" id="UP000664332"/>
    </source>
</evidence>
<dbReference type="EMBL" id="JAFLEQ010000015">
    <property type="protein sequence ID" value="MBN9644619.1"/>
    <property type="molecule type" value="Genomic_DNA"/>
</dbReference>
<dbReference type="EC" id="5.4.4.2" evidence="3"/>
<dbReference type="AlphaFoldDB" id="A0A939E0D7"/>
<dbReference type="RefSeq" id="WP_207279103.1">
    <property type="nucleotide sequence ID" value="NZ_JAFLEQ010000015.1"/>
</dbReference>
<dbReference type="InterPro" id="IPR004561">
    <property type="entry name" value="IsoChor_synthase"/>
</dbReference>
<comment type="caution">
    <text evidence="7">The sequence shown here is derived from an EMBL/GenBank/DDBJ whole genome shotgun (WGS) entry which is preliminary data.</text>
</comment>
<dbReference type="Gene3D" id="3.60.120.10">
    <property type="entry name" value="Anthranilate synthase"/>
    <property type="match status" value="1"/>
</dbReference>